<feature type="compositionally biased region" description="Basic and acidic residues" evidence="1">
    <location>
        <begin position="263"/>
        <end position="272"/>
    </location>
</feature>
<dbReference type="GO" id="GO:0005666">
    <property type="term" value="C:RNA polymerase III complex"/>
    <property type="evidence" value="ECO:0000318"/>
    <property type="project" value="GO_Central"/>
</dbReference>
<proteinExistence type="predicted"/>
<name>A0A2I4FCQ9_JUGRE</name>
<dbReference type="GeneID" id="108997559"/>
<dbReference type="GO" id="GO:0006351">
    <property type="term" value="P:DNA-templated transcription"/>
    <property type="evidence" value="ECO:0007669"/>
    <property type="project" value="InterPro"/>
</dbReference>
<dbReference type="InterPro" id="IPR006886">
    <property type="entry name" value="RNA_pol_III_Rpc5"/>
</dbReference>
<reference evidence="3" key="1">
    <citation type="submission" date="2025-08" db="UniProtKB">
        <authorList>
            <consortium name="RefSeq"/>
        </authorList>
    </citation>
    <scope>IDENTIFICATION</scope>
    <source>
        <tissue evidence="3">Leaves</tissue>
    </source>
</reference>
<organism evidence="2 3">
    <name type="scientific">Juglans regia</name>
    <name type="common">English walnut</name>
    <dbReference type="NCBI Taxonomy" id="51240"/>
    <lineage>
        <taxon>Eukaryota</taxon>
        <taxon>Viridiplantae</taxon>
        <taxon>Streptophyta</taxon>
        <taxon>Embryophyta</taxon>
        <taxon>Tracheophyta</taxon>
        <taxon>Spermatophyta</taxon>
        <taxon>Magnoliopsida</taxon>
        <taxon>eudicotyledons</taxon>
        <taxon>Gunneridae</taxon>
        <taxon>Pentapetalae</taxon>
        <taxon>rosids</taxon>
        <taxon>fabids</taxon>
        <taxon>Fagales</taxon>
        <taxon>Juglandaceae</taxon>
        <taxon>Juglans</taxon>
    </lineage>
</organism>
<feature type="compositionally biased region" description="Polar residues" evidence="1">
    <location>
        <begin position="8"/>
        <end position="17"/>
    </location>
</feature>
<dbReference type="RefSeq" id="XP_018829436.1">
    <property type="nucleotide sequence ID" value="XM_018973891.2"/>
</dbReference>
<dbReference type="AlphaFoldDB" id="A0A2I4FCQ9"/>
<keyword evidence="3" id="KW-0804">Transcription</keyword>
<keyword evidence="3" id="KW-0240">DNA-directed RNA polymerase</keyword>
<evidence type="ECO:0000256" key="1">
    <source>
        <dbReference type="SAM" id="MobiDB-lite"/>
    </source>
</evidence>
<feature type="region of interest" description="Disordered" evidence="1">
    <location>
        <begin position="1"/>
        <end position="101"/>
    </location>
</feature>
<dbReference type="Gramene" id="Jr12_01970_p1">
    <property type="protein sequence ID" value="cds.Jr12_01970_p1"/>
    <property type="gene ID" value="Jr12_01970"/>
</dbReference>
<dbReference type="KEGG" id="jre:108997559"/>
<dbReference type="PANTHER" id="PTHR12069">
    <property type="entry name" value="DNA-DIRECTED RNA POLYMERASES III 80 KDA POLYPEPTIDE RNA POLYMERASE III SUBUNIT 5"/>
    <property type="match status" value="1"/>
</dbReference>
<evidence type="ECO:0000313" key="3">
    <source>
        <dbReference type="RefSeq" id="XP_018829436.1"/>
    </source>
</evidence>
<accession>A0A2I4FCQ9</accession>
<protein>
    <submittedName>
        <fullName evidence="3">DNA-directed RNA polymerase III subunit RPC5 isoform X1</fullName>
    </submittedName>
</protein>
<keyword evidence="2" id="KW-1185">Reference proteome</keyword>
<feature type="compositionally biased region" description="Low complexity" evidence="1">
    <location>
        <begin position="61"/>
        <end position="78"/>
    </location>
</feature>
<feature type="compositionally biased region" description="Basic and acidic residues" evidence="1">
    <location>
        <begin position="34"/>
        <end position="46"/>
    </location>
</feature>
<dbReference type="PANTHER" id="PTHR12069:SF0">
    <property type="entry name" value="DNA-DIRECTED RNA POLYMERASE III SUBUNIT RPC5"/>
    <property type="match status" value="1"/>
</dbReference>
<sequence>MDLDDIDTPNQVPSRTSRFAPKSKPKLKPNSQPEPRESVPKAEPRELGAAIPNKKEDEEATTAMAEAPAPAPASASASNGDVKMEDETLSEAKEESMEDDAMEEDAVVREIDVFFNPPMDDDTKLYVLQYPLRPSWRPYDLDDRCEEVRVKPSGDQMEVDLALDVDSKNFDQDFGNRLKLTKQTLSSSWKVPHTTGHAIGVLIGNKLHLNIIHTVVQLRPSLEHLRSGGSKRKNNVAGDGEVTVKLEESAEGRSVSPSKKQNKRIESSTEEKTNYEEPWVPLKYHGSKSDFSARYLQRMVEQNSSPIQFTMNPHDYVDSLCPGASNNNIKPKTTSKRFMLSLPLEERIKKLLCEQGPPVHRFSFLKHFALDCCDEEFLQVLQKHALLVQGLWAPKSSLLLLEDGESSLVRDYLLLLFSENSTISESDLLSNIPTNLRKKMEVFLDAFAVKRSSFKFTGWKFKELADASFIKRYPKIVDAQKEVWNSIEKNLKKYIGGKKRGPRERNADPKPIITGTPGKTVNPIGTLMKNAIGVSSGRKTMSEETREALPKALTKVFQTHKVCSFQLICQGLRQLAISLSTLPKADARMVVAAAYGVDAPSEELHEIINQVATNIHGLYVLKSSPEHPEYDPLRKVVIDLLRGGSPDVKLKKANVYQAAKEVLKRDISINEYNKVMNDICVSKGSAWVLKSGDGNPT</sequence>
<dbReference type="STRING" id="51240.A0A2I4FCQ9"/>
<feature type="compositionally biased region" description="Basic and acidic residues" evidence="1">
    <location>
        <begin position="82"/>
        <end position="95"/>
    </location>
</feature>
<gene>
    <name evidence="3" type="primary">LOC108997559</name>
</gene>
<dbReference type="Proteomes" id="UP000235220">
    <property type="component" value="Chromosome 12"/>
</dbReference>
<dbReference type="Pfam" id="PF04801">
    <property type="entry name" value="RPC5"/>
    <property type="match status" value="1"/>
</dbReference>
<feature type="region of interest" description="Disordered" evidence="1">
    <location>
        <begin position="246"/>
        <end position="272"/>
    </location>
</feature>
<dbReference type="OrthoDB" id="340681at2759"/>
<evidence type="ECO:0000313" key="2">
    <source>
        <dbReference type="Proteomes" id="UP000235220"/>
    </source>
</evidence>
<dbReference type="FunCoup" id="A0A2I4FCQ9">
    <property type="interactions" value="4611"/>
</dbReference>